<dbReference type="HOGENOM" id="CLU_075566_1_1_11"/>
<keyword evidence="3" id="KW-1185">Reference proteome</keyword>
<organism evidence="2 3">
    <name type="scientific">Streptomyces avermitilis (strain ATCC 31267 / DSM 46492 / JCM 5070 / NBRC 14893 / NCIMB 12804 / NRRL 8165 / MA-4680)</name>
    <dbReference type="NCBI Taxonomy" id="227882"/>
    <lineage>
        <taxon>Bacteria</taxon>
        <taxon>Bacillati</taxon>
        <taxon>Actinomycetota</taxon>
        <taxon>Actinomycetes</taxon>
        <taxon>Kitasatosporales</taxon>
        <taxon>Streptomycetaceae</taxon>
        <taxon>Streptomyces</taxon>
    </lineage>
</organism>
<keyword evidence="1" id="KW-0472">Membrane</keyword>
<gene>
    <name evidence="2" type="ORF">SAVERM_2335</name>
</gene>
<reference evidence="2 3" key="2">
    <citation type="journal article" date="2003" name="Nat. Biotechnol.">
        <title>Complete genome sequence and comparative analysis of the industrial microorganism Streptomyces avermitilis.</title>
        <authorList>
            <person name="Ikeda H."/>
            <person name="Ishikawa J."/>
            <person name="Hanamoto A."/>
            <person name="Shinose M."/>
            <person name="Kikuchi H."/>
            <person name="Shiba T."/>
            <person name="Sakaki Y."/>
            <person name="Hattori M."/>
            <person name="Omura S."/>
        </authorList>
    </citation>
    <scope>NUCLEOTIDE SEQUENCE [LARGE SCALE GENOMIC DNA]</scope>
    <source>
        <strain evidence="3">ATCC 31267 / DSM 46492 / JCM 5070 / NBRC 14893 / NCIMB 12804 / NRRL 8165 / MA-4680</strain>
    </source>
</reference>
<dbReference type="eggNOG" id="ENOG5031K6H">
    <property type="taxonomic scope" value="Bacteria"/>
</dbReference>
<feature type="transmembrane region" description="Helical" evidence="1">
    <location>
        <begin position="69"/>
        <end position="87"/>
    </location>
</feature>
<dbReference type="Proteomes" id="UP000000428">
    <property type="component" value="Chromosome"/>
</dbReference>
<evidence type="ECO:0000313" key="3">
    <source>
        <dbReference type="Proteomes" id="UP000000428"/>
    </source>
</evidence>
<evidence type="ECO:0000256" key="1">
    <source>
        <dbReference type="SAM" id="Phobius"/>
    </source>
</evidence>
<reference evidence="2 3" key="3">
    <citation type="journal article" date="2014" name="J. Ind. Microbiol. Biotechnol.">
        <title>Genome mining of the Streptomyces avermitilis genome and development of genome-minimized hosts for heterologous expression of biosynthetic gene clusters.</title>
        <authorList>
            <person name="Ikeda H."/>
            <person name="Shin-ya K."/>
            <person name="Omura S."/>
        </authorList>
    </citation>
    <scope>NUCLEOTIDE SEQUENCE [LARGE SCALE GENOMIC DNA]</scope>
    <source>
        <strain evidence="3">ATCC 31267 / DSM 46492 / JCM 5070 / NBRC 14893 / NCIMB 12804 / NRRL 8165 / MA-4680</strain>
    </source>
</reference>
<keyword evidence="1" id="KW-1133">Transmembrane helix</keyword>
<feature type="transmembrane region" description="Helical" evidence="1">
    <location>
        <begin position="46"/>
        <end position="62"/>
    </location>
</feature>
<name>Q82KN8_STRAW</name>
<sequence>MCMAGSTAMNASPTVRTVRAAVFAVGCVLLAVGGHALATGAVPPVWLDVAGFLPVFAAAFALGGRERSLAGIGGAMLTVQGGMHLAFDAVRPRAERMPMPGTAHGMHMAHQPHAMTSHAVAAHLAAALLASWCLRRGEAALWSLLRKAVAFVPGLAAWWRTAPLPAYAAAARPYAPGPRRPHRTLLRHALSRRGPPAGSPYPA</sequence>
<dbReference type="KEGG" id="sma:SAVERM_2335"/>
<protein>
    <submittedName>
        <fullName evidence="2">Secreted protein</fullName>
    </submittedName>
</protein>
<reference evidence="2 3" key="1">
    <citation type="journal article" date="2001" name="Proc. Natl. Acad. Sci. U.S.A.">
        <title>Genome sequence of an industrial microorganism Streptomyces avermitilis: deducing the ability of producing secondary metabolites.</title>
        <authorList>
            <person name="Omura S."/>
            <person name="Ikeda H."/>
            <person name="Ishikawa J."/>
            <person name="Hanamoto A."/>
            <person name="Takahashi C."/>
            <person name="Shinose M."/>
            <person name="Takahashi Y."/>
            <person name="Horikawa H."/>
            <person name="Nakazawa H."/>
            <person name="Osonoe T."/>
            <person name="Kikuchi H."/>
            <person name="Shiba T."/>
            <person name="Sakaki Y."/>
            <person name="Hattori M."/>
        </authorList>
    </citation>
    <scope>NUCLEOTIDE SEQUENCE [LARGE SCALE GENOMIC DNA]</scope>
    <source>
        <strain evidence="3">ATCC 31267 / DSM 46492 / JCM 5070 / NBRC 14893 / NCIMB 12804 / NRRL 8165 / MA-4680</strain>
    </source>
</reference>
<dbReference type="EMBL" id="BA000030">
    <property type="protein sequence ID" value="BAC70046.1"/>
    <property type="molecule type" value="Genomic_DNA"/>
</dbReference>
<keyword evidence="1" id="KW-0812">Transmembrane</keyword>
<evidence type="ECO:0000313" key="2">
    <source>
        <dbReference type="EMBL" id="BAC70046.1"/>
    </source>
</evidence>
<accession>Q82KN8</accession>
<proteinExistence type="predicted"/>
<dbReference type="AlphaFoldDB" id="Q82KN8"/>